<keyword evidence="2" id="KW-1185">Reference proteome</keyword>
<dbReference type="EMBL" id="MU167360">
    <property type="protein sequence ID" value="KAG0142094.1"/>
    <property type="molecule type" value="Genomic_DNA"/>
</dbReference>
<sequence length="50" mass="5688">MHIWLVCITASKNYSDKASEHTEMTKSRSTTVRDQLGLHCPRTPRTALSE</sequence>
<accession>A0A9P6N9H9</accession>
<evidence type="ECO:0000313" key="1">
    <source>
        <dbReference type="EMBL" id="KAG0142094.1"/>
    </source>
</evidence>
<name>A0A9P6N9H9_9BASI</name>
<dbReference type="AlphaFoldDB" id="A0A9P6N9H9"/>
<proteinExistence type="predicted"/>
<reference evidence="1" key="1">
    <citation type="submission" date="2013-11" db="EMBL/GenBank/DDBJ databases">
        <title>Genome sequence of the fusiform rust pathogen reveals effectors for host alternation and coevolution with pine.</title>
        <authorList>
            <consortium name="DOE Joint Genome Institute"/>
            <person name="Smith K."/>
            <person name="Pendleton A."/>
            <person name="Kubisiak T."/>
            <person name="Anderson C."/>
            <person name="Salamov A."/>
            <person name="Aerts A."/>
            <person name="Riley R."/>
            <person name="Clum A."/>
            <person name="Lindquist E."/>
            <person name="Ence D."/>
            <person name="Campbell M."/>
            <person name="Kronenberg Z."/>
            <person name="Feau N."/>
            <person name="Dhillon B."/>
            <person name="Hamelin R."/>
            <person name="Burleigh J."/>
            <person name="Smith J."/>
            <person name="Yandell M."/>
            <person name="Nelson C."/>
            <person name="Grigoriev I."/>
            <person name="Davis J."/>
        </authorList>
    </citation>
    <scope>NUCLEOTIDE SEQUENCE</scope>
    <source>
        <strain evidence="1">G11</strain>
    </source>
</reference>
<comment type="caution">
    <text evidence="1">The sequence shown here is derived from an EMBL/GenBank/DDBJ whole genome shotgun (WGS) entry which is preliminary data.</text>
</comment>
<dbReference type="Proteomes" id="UP000886653">
    <property type="component" value="Unassembled WGS sequence"/>
</dbReference>
<evidence type="ECO:0000313" key="2">
    <source>
        <dbReference type="Proteomes" id="UP000886653"/>
    </source>
</evidence>
<gene>
    <name evidence="1" type="ORF">CROQUDRAFT_97945</name>
</gene>
<organism evidence="1 2">
    <name type="scientific">Cronartium quercuum f. sp. fusiforme G11</name>
    <dbReference type="NCBI Taxonomy" id="708437"/>
    <lineage>
        <taxon>Eukaryota</taxon>
        <taxon>Fungi</taxon>
        <taxon>Dikarya</taxon>
        <taxon>Basidiomycota</taxon>
        <taxon>Pucciniomycotina</taxon>
        <taxon>Pucciniomycetes</taxon>
        <taxon>Pucciniales</taxon>
        <taxon>Coleosporiaceae</taxon>
        <taxon>Cronartium</taxon>
    </lineage>
</organism>
<protein>
    <submittedName>
        <fullName evidence="1">Uncharacterized protein</fullName>
    </submittedName>
</protein>